<dbReference type="FunFam" id="3.40.50.300:FF:000127">
    <property type="entry name" value="Ribose import ATP-binding protein RbsA"/>
    <property type="match status" value="1"/>
</dbReference>
<dbReference type="GO" id="GO:0043211">
    <property type="term" value="F:ABC-type carbohydrate transporter activity"/>
    <property type="evidence" value="ECO:0007669"/>
    <property type="project" value="UniProtKB-UniRule"/>
</dbReference>
<evidence type="ECO:0000256" key="6">
    <source>
        <dbReference type="ARBA" id="ARBA00022737"/>
    </source>
</evidence>
<dbReference type="InterPro" id="IPR017871">
    <property type="entry name" value="ABC_transporter-like_CS"/>
</dbReference>
<dbReference type="PANTHER" id="PTHR43790">
    <property type="entry name" value="CARBOHYDRATE TRANSPORT ATP-BINDING PROTEIN MG119-RELATED"/>
    <property type="match status" value="1"/>
</dbReference>
<keyword evidence="3 11" id="KW-0813">Transport</keyword>
<dbReference type="PROSITE" id="PS00211">
    <property type="entry name" value="ABC_TRANSPORTER_1"/>
    <property type="match status" value="1"/>
</dbReference>
<comment type="catalytic activity">
    <reaction evidence="11">
        <text>D-galactose(out) + ATP + H2O = D-galactose(in) + ADP + phosphate + H(+)</text>
        <dbReference type="Rhea" id="RHEA:60156"/>
        <dbReference type="ChEBI" id="CHEBI:4139"/>
        <dbReference type="ChEBI" id="CHEBI:15377"/>
        <dbReference type="ChEBI" id="CHEBI:15378"/>
        <dbReference type="ChEBI" id="CHEBI:30616"/>
        <dbReference type="ChEBI" id="CHEBI:43474"/>
        <dbReference type="ChEBI" id="CHEBI:456216"/>
        <dbReference type="EC" id="7.5.2.11"/>
    </reaction>
</comment>
<evidence type="ECO:0000256" key="7">
    <source>
        <dbReference type="ARBA" id="ARBA00022741"/>
    </source>
</evidence>
<evidence type="ECO:0000256" key="1">
    <source>
        <dbReference type="ARBA" id="ARBA00004202"/>
    </source>
</evidence>
<evidence type="ECO:0000256" key="2">
    <source>
        <dbReference type="ARBA" id="ARBA00004533"/>
    </source>
</evidence>
<dbReference type="CDD" id="cd03216">
    <property type="entry name" value="ABC_Carb_Monos_I"/>
    <property type="match status" value="1"/>
</dbReference>
<dbReference type="FunFam" id="3.40.50.300:FF:000126">
    <property type="entry name" value="Galactose/methyl galactoside import ATP-binding protein MglA"/>
    <property type="match status" value="1"/>
</dbReference>
<dbReference type="GO" id="GO:0005886">
    <property type="term" value="C:plasma membrane"/>
    <property type="evidence" value="ECO:0007669"/>
    <property type="project" value="UniProtKB-SubCell"/>
</dbReference>
<dbReference type="SMART" id="SM00382">
    <property type="entry name" value="AAA"/>
    <property type="match status" value="2"/>
</dbReference>
<proteinExistence type="inferred from homology"/>
<dbReference type="EMBL" id="JAQQAL010000012">
    <property type="protein sequence ID" value="MDC7226498.1"/>
    <property type="molecule type" value="Genomic_DNA"/>
</dbReference>
<feature type="domain" description="ABC transporter" evidence="12">
    <location>
        <begin position="7"/>
        <end position="245"/>
    </location>
</feature>
<comment type="function">
    <text evidence="11">Part of an ABC transporter complex involved in carbohydrate import. Could be involved in ribose, galactose and/or methyl galactoside import. Responsible for energy coupling to the transport system.</text>
</comment>
<accession>A0AAJ1IC14</accession>
<evidence type="ECO:0000313" key="14">
    <source>
        <dbReference type="Proteomes" id="UP001221217"/>
    </source>
</evidence>
<dbReference type="EC" id="7.5.2.11" evidence="11"/>
<comment type="subcellular location">
    <subcellularLocation>
        <location evidence="2">Cell inner membrane</location>
    </subcellularLocation>
    <subcellularLocation>
        <location evidence="1 11">Cell membrane</location>
        <topology evidence="1 11">Peripheral membrane protein</topology>
    </subcellularLocation>
</comment>
<dbReference type="AlphaFoldDB" id="A0AAJ1IC14"/>
<keyword evidence="4 11" id="KW-1003">Cell membrane</keyword>
<dbReference type="InterPro" id="IPR003593">
    <property type="entry name" value="AAA+_ATPase"/>
</dbReference>
<sequence length="500" mass="55303">MSNENVLEMRNVHKSFPGVKALKGVDLTIKKGSVHALMGENGAGKSTLMKILYGIFHPEEGEVIFKGQPYSVKSPIDAINRGISMIPQEISPCPNLTVASNVFLGKEITANGVKLLNQKQMVKETQALFDDLGIDIDPSVMMSEISIANAQLVAIATAVSYNADLVIMDEPTSALTEKEIDKLYDIIRDLRDKKKIAVVYISHKLDEIFTICDEVSVLRDGEYIGSDSIENFDKDRLISMMVGRTMDEFFHKEEAVIGDVLLEVKDMSLSRKFKNVSFQLKQGEVLGVAGLMGAGRTEVMEALFGYRPADSGEIFIKGEKVEIKEPIDAIKHGIAFVTEDRKLTGIFPELSIKDNMIMPDIENYLKGGLLDSKKIKENCQTQREAIAIKTPTLEQLIKNLSGGNQQKVLISRWLLTTPEILILDEPTRGIDVGAKSEIHRLIGELAKMGKSIIMISSEMPEILSMSDRIMVMHEGKCSGEISRKDATQEKILALATGEQL</sequence>
<dbReference type="GO" id="GO:0015749">
    <property type="term" value="P:monosaccharide transmembrane transport"/>
    <property type="evidence" value="ECO:0007669"/>
    <property type="project" value="UniProtKB-ARBA"/>
</dbReference>
<organism evidence="13 14">
    <name type="scientific">Candidatus Thalassospirochaeta sargassi</name>
    <dbReference type="NCBI Taxonomy" id="3119039"/>
    <lineage>
        <taxon>Bacteria</taxon>
        <taxon>Pseudomonadati</taxon>
        <taxon>Spirochaetota</taxon>
        <taxon>Spirochaetia</taxon>
        <taxon>Spirochaetales</taxon>
        <taxon>Spirochaetaceae</taxon>
        <taxon>Candidatus Thalassospirochaeta</taxon>
    </lineage>
</organism>
<dbReference type="PANTHER" id="PTHR43790:SF7">
    <property type="entry name" value="GALACTOSE_METHYL GALACTOSIDE IMPORT ATP-BINDING PROTEIN MGLA"/>
    <property type="match status" value="1"/>
</dbReference>
<evidence type="ECO:0000256" key="5">
    <source>
        <dbReference type="ARBA" id="ARBA00022597"/>
    </source>
</evidence>
<dbReference type="InterPro" id="IPR050107">
    <property type="entry name" value="ABC_carbohydrate_import_ATPase"/>
</dbReference>
<dbReference type="Gene3D" id="3.40.50.300">
    <property type="entry name" value="P-loop containing nucleotide triphosphate hydrolases"/>
    <property type="match status" value="2"/>
</dbReference>
<dbReference type="CDD" id="cd03215">
    <property type="entry name" value="ABC_Carb_Monos_II"/>
    <property type="match status" value="1"/>
</dbReference>
<dbReference type="InterPro" id="IPR027417">
    <property type="entry name" value="P-loop_NTPase"/>
</dbReference>
<dbReference type="InterPro" id="IPR003439">
    <property type="entry name" value="ABC_transporter-like_ATP-bd"/>
</dbReference>
<dbReference type="GO" id="GO:0005524">
    <property type="term" value="F:ATP binding"/>
    <property type="evidence" value="ECO:0007669"/>
    <property type="project" value="UniProtKB-UniRule"/>
</dbReference>
<evidence type="ECO:0000256" key="9">
    <source>
        <dbReference type="ARBA" id="ARBA00022967"/>
    </source>
</evidence>
<dbReference type="Proteomes" id="UP001221217">
    <property type="component" value="Unassembled WGS sequence"/>
</dbReference>
<dbReference type="Pfam" id="PF00005">
    <property type="entry name" value="ABC_tran"/>
    <property type="match status" value="2"/>
</dbReference>
<dbReference type="PROSITE" id="PS50893">
    <property type="entry name" value="ABC_TRANSPORTER_2"/>
    <property type="match status" value="2"/>
</dbReference>
<keyword evidence="5 11" id="KW-0762">Sugar transport</keyword>
<comment type="similarity">
    <text evidence="11">Belongs to the ABC transporter superfamily.</text>
</comment>
<keyword evidence="9 11" id="KW-1278">Translocase</keyword>
<evidence type="ECO:0000256" key="8">
    <source>
        <dbReference type="ARBA" id="ARBA00022840"/>
    </source>
</evidence>
<keyword evidence="6" id="KW-0677">Repeat</keyword>
<evidence type="ECO:0000259" key="12">
    <source>
        <dbReference type="PROSITE" id="PS50893"/>
    </source>
</evidence>
<evidence type="ECO:0000256" key="4">
    <source>
        <dbReference type="ARBA" id="ARBA00022475"/>
    </source>
</evidence>
<keyword evidence="10 11" id="KW-0472">Membrane</keyword>
<gene>
    <name evidence="13" type="ORF">PQJ61_07015</name>
</gene>
<feature type="domain" description="ABC transporter" evidence="12">
    <location>
        <begin position="255"/>
        <end position="499"/>
    </location>
</feature>
<evidence type="ECO:0000256" key="11">
    <source>
        <dbReference type="RuleBase" id="RU367029"/>
    </source>
</evidence>
<keyword evidence="8 11" id="KW-0067">ATP-binding</keyword>
<evidence type="ECO:0000256" key="10">
    <source>
        <dbReference type="ARBA" id="ARBA00023136"/>
    </source>
</evidence>
<reference evidence="13 14" key="1">
    <citation type="submission" date="2022-12" db="EMBL/GenBank/DDBJ databases">
        <title>Metagenome assembled genome from gulf of manar.</title>
        <authorList>
            <person name="Kohli P."/>
            <person name="Pk S."/>
            <person name="Venkata Ramana C."/>
            <person name="Sasikala C."/>
        </authorList>
    </citation>
    <scope>NUCLEOTIDE SEQUENCE [LARGE SCALE GENOMIC DNA]</scope>
    <source>
        <strain evidence="13">JB008</strain>
    </source>
</reference>
<evidence type="ECO:0000313" key="13">
    <source>
        <dbReference type="EMBL" id="MDC7226498.1"/>
    </source>
</evidence>
<protein>
    <recommendedName>
        <fullName evidence="11">Ribose/galactose/methyl galactoside import ATP-binding protein</fullName>
        <ecNumber evidence="11">7.5.2.11</ecNumber>
    </recommendedName>
</protein>
<keyword evidence="7 11" id="KW-0547">Nucleotide-binding</keyword>
<name>A0AAJ1IC14_9SPIO</name>
<evidence type="ECO:0000256" key="3">
    <source>
        <dbReference type="ARBA" id="ARBA00022448"/>
    </source>
</evidence>
<comment type="caution">
    <text evidence="13">The sequence shown here is derived from an EMBL/GenBank/DDBJ whole genome shotgun (WGS) entry which is preliminary data.</text>
</comment>
<dbReference type="GO" id="GO:0016887">
    <property type="term" value="F:ATP hydrolysis activity"/>
    <property type="evidence" value="ECO:0007669"/>
    <property type="project" value="InterPro"/>
</dbReference>
<dbReference type="SUPFAM" id="SSF52540">
    <property type="entry name" value="P-loop containing nucleoside triphosphate hydrolases"/>
    <property type="match status" value="2"/>
</dbReference>